<name>A0A0D2M4Z6_HYPSF</name>
<dbReference type="OrthoDB" id="674604at2759"/>
<feature type="domain" description="Heterokaryon incompatibility" evidence="1">
    <location>
        <begin position="193"/>
        <end position="285"/>
    </location>
</feature>
<gene>
    <name evidence="2" type="ORF">HYPSUDRAFT_45537</name>
</gene>
<evidence type="ECO:0000313" key="3">
    <source>
        <dbReference type="Proteomes" id="UP000054270"/>
    </source>
</evidence>
<keyword evidence="3" id="KW-1185">Reference proteome</keyword>
<dbReference type="PANTHER" id="PTHR10622">
    <property type="entry name" value="HET DOMAIN-CONTAINING PROTEIN"/>
    <property type="match status" value="1"/>
</dbReference>
<dbReference type="EMBL" id="KN817592">
    <property type="protein sequence ID" value="KJA18208.1"/>
    <property type="molecule type" value="Genomic_DNA"/>
</dbReference>
<dbReference type="AlphaFoldDB" id="A0A0D2M4Z6"/>
<evidence type="ECO:0000313" key="2">
    <source>
        <dbReference type="EMBL" id="KJA18208.1"/>
    </source>
</evidence>
<organism evidence="2 3">
    <name type="scientific">Hypholoma sublateritium (strain FD-334 SS-4)</name>
    <dbReference type="NCBI Taxonomy" id="945553"/>
    <lineage>
        <taxon>Eukaryota</taxon>
        <taxon>Fungi</taxon>
        <taxon>Dikarya</taxon>
        <taxon>Basidiomycota</taxon>
        <taxon>Agaricomycotina</taxon>
        <taxon>Agaricomycetes</taxon>
        <taxon>Agaricomycetidae</taxon>
        <taxon>Agaricales</taxon>
        <taxon>Agaricineae</taxon>
        <taxon>Strophariaceae</taxon>
        <taxon>Hypholoma</taxon>
    </lineage>
</organism>
<sequence length="623" mass="70115">MFSSAQINPGGAQCAQTLIEALQNFITPIVQVHSPPSVAGSNTKNYHDDGNNYSNLQHEAQQLISALSHFVTALARPAAHAPVQFQSQVISARKPPLLQLALDTMHYQVFNQMPIRLLGFKSNGSELKLMERSEIWQLISTAIERDFDEDKVKSDIRRFTADNFQGDSSKHKTAAGTPERLAIRAFLSPYGRYAVLSHTWLHDASGEVTYDKWKSGNFDMHSAGYKKLTNFCKIAATEYQVTLGWMDTICINKESSSELDESIRSMFRWYRFSHICVTFLAETTSLQNMRKDSWFTRGWTLQELLAPTTIKFYGSHWQQLVPGTGNDKINDSILDVIQTAAGITKKELDQQLWNIPISRRMQWAASREVTRAEDCAYSLMGIFGVSISIAYGEGAGQAFFRLAQAILSTNTLGLLDIMNWGYGFEFPKPSTIAHTSTLIPRSPKQYTWRTSTEVHWYRPTKPLILTHLGLHLPVLLMPGIPTDYQLPHTPNPVGNYYATATDIDLLYPNNITSRKNYAILERSIFDRTRSQSGQSHNVVTFGVMNFSETSSVIHLPAQSVCYAVPFQLVPPPAYGIIPEEITTNRIAIKRGIVFDLKQLGSGLLQIPISELRRHGITLRTLYL</sequence>
<reference evidence="3" key="1">
    <citation type="submission" date="2014-04" db="EMBL/GenBank/DDBJ databases">
        <title>Evolutionary Origins and Diversification of the Mycorrhizal Mutualists.</title>
        <authorList>
            <consortium name="DOE Joint Genome Institute"/>
            <consortium name="Mycorrhizal Genomics Consortium"/>
            <person name="Kohler A."/>
            <person name="Kuo A."/>
            <person name="Nagy L.G."/>
            <person name="Floudas D."/>
            <person name="Copeland A."/>
            <person name="Barry K.W."/>
            <person name="Cichocki N."/>
            <person name="Veneault-Fourrey C."/>
            <person name="LaButti K."/>
            <person name="Lindquist E.A."/>
            <person name="Lipzen A."/>
            <person name="Lundell T."/>
            <person name="Morin E."/>
            <person name="Murat C."/>
            <person name="Riley R."/>
            <person name="Ohm R."/>
            <person name="Sun H."/>
            <person name="Tunlid A."/>
            <person name="Henrissat B."/>
            <person name="Grigoriev I.V."/>
            <person name="Hibbett D.S."/>
            <person name="Martin F."/>
        </authorList>
    </citation>
    <scope>NUCLEOTIDE SEQUENCE [LARGE SCALE GENOMIC DNA]</scope>
    <source>
        <strain evidence="3">FD-334 SS-4</strain>
    </source>
</reference>
<dbReference type="Pfam" id="PF06985">
    <property type="entry name" value="HET"/>
    <property type="match status" value="1"/>
</dbReference>
<dbReference type="PANTHER" id="PTHR10622:SF10">
    <property type="entry name" value="HET DOMAIN-CONTAINING PROTEIN"/>
    <property type="match status" value="1"/>
</dbReference>
<dbReference type="STRING" id="945553.A0A0D2M4Z6"/>
<protein>
    <recommendedName>
        <fullName evidence="1">Heterokaryon incompatibility domain-containing protein</fullName>
    </recommendedName>
</protein>
<dbReference type="Proteomes" id="UP000054270">
    <property type="component" value="Unassembled WGS sequence"/>
</dbReference>
<evidence type="ECO:0000259" key="1">
    <source>
        <dbReference type="Pfam" id="PF06985"/>
    </source>
</evidence>
<dbReference type="InterPro" id="IPR010730">
    <property type="entry name" value="HET"/>
</dbReference>
<proteinExistence type="predicted"/>
<accession>A0A0D2M4Z6</accession>